<evidence type="ECO:0000313" key="3">
    <source>
        <dbReference type="Proteomes" id="UP000267029"/>
    </source>
</evidence>
<evidence type="ECO:0000256" key="1">
    <source>
        <dbReference type="SAM" id="Phobius"/>
    </source>
</evidence>
<gene>
    <name evidence="2" type="ORF">MCOS_LOCUS7565</name>
</gene>
<evidence type="ECO:0000313" key="2">
    <source>
        <dbReference type="EMBL" id="VDD81562.1"/>
    </source>
</evidence>
<keyword evidence="3" id="KW-1185">Reference proteome</keyword>
<dbReference type="Proteomes" id="UP000267029">
    <property type="component" value="Unassembled WGS sequence"/>
</dbReference>
<keyword evidence="1" id="KW-0812">Transmembrane</keyword>
<reference evidence="4" key="1">
    <citation type="submission" date="2017-02" db="UniProtKB">
        <authorList>
            <consortium name="WormBaseParasite"/>
        </authorList>
    </citation>
    <scope>IDENTIFICATION</scope>
</reference>
<keyword evidence="1" id="KW-0472">Membrane</keyword>
<dbReference type="EMBL" id="UXSR01005381">
    <property type="protein sequence ID" value="VDD81562.1"/>
    <property type="molecule type" value="Genomic_DNA"/>
</dbReference>
<evidence type="ECO:0000313" key="4">
    <source>
        <dbReference type="WBParaSite" id="MCOS_0000756401-mRNA-1"/>
    </source>
</evidence>
<reference evidence="2 3" key="2">
    <citation type="submission" date="2018-10" db="EMBL/GenBank/DDBJ databases">
        <authorList>
            <consortium name="Pathogen Informatics"/>
        </authorList>
    </citation>
    <scope>NUCLEOTIDE SEQUENCE [LARGE SCALE GENOMIC DNA]</scope>
</reference>
<feature type="transmembrane region" description="Helical" evidence="1">
    <location>
        <begin position="20"/>
        <end position="36"/>
    </location>
</feature>
<sequence length="185" mass="21548">MRQENRYLEERSFTQLKRSLTMGVLPLAYLLIQLAKSDAAKLVDFGTENQRSRTGFIVAISLCGATHILLIGIWCVAYCRRKKLSLLTYKSKTTGKKQRKSERLAEENLLMTLKRLKRRQQSTGNMKKEITRSLRTHGAQFFIRHRDGGTFTARLDFLVDMAYFFRQMNHNEDSQIPHKGVSIYR</sequence>
<name>A0A0R3UJ96_MESCO</name>
<keyword evidence="1" id="KW-1133">Transmembrane helix</keyword>
<accession>A0A0R3UJ96</accession>
<proteinExistence type="predicted"/>
<feature type="transmembrane region" description="Helical" evidence="1">
    <location>
        <begin position="56"/>
        <end position="79"/>
    </location>
</feature>
<organism evidence="4">
    <name type="scientific">Mesocestoides corti</name>
    <name type="common">Flatworm</name>
    <dbReference type="NCBI Taxonomy" id="53468"/>
    <lineage>
        <taxon>Eukaryota</taxon>
        <taxon>Metazoa</taxon>
        <taxon>Spiralia</taxon>
        <taxon>Lophotrochozoa</taxon>
        <taxon>Platyhelminthes</taxon>
        <taxon>Cestoda</taxon>
        <taxon>Eucestoda</taxon>
        <taxon>Cyclophyllidea</taxon>
        <taxon>Mesocestoididae</taxon>
        <taxon>Mesocestoides</taxon>
    </lineage>
</organism>
<dbReference type="WBParaSite" id="MCOS_0000756401-mRNA-1">
    <property type="protein sequence ID" value="MCOS_0000756401-mRNA-1"/>
    <property type="gene ID" value="MCOS_0000756401"/>
</dbReference>
<protein>
    <submittedName>
        <fullName evidence="4">DUF3336 domain-containing protein</fullName>
    </submittedName>
</protein>
<dbReference type="AlphaFoldDB" id="A0A0R3UJ96"/>